<feature type="domain" description="Nitroreductase" evidence="10">
    <location>
        <begin position="17"/>
        <end position="163"/>
    </location>
</feature>
<dbReference type="PANTHER" id="PTHR43821">
    <property type="entry name" value="NAD(P)H NITROREDUCTASE YDJA-RELATED"/>
    <property type="match status" value="1"/>
</dbReference>
<dbReference type="Proteomes" id="UP001524587">
    <property type="component" value="Unassembled WGS sequence"/>
</dbReference>
<keyword evidence="12" id="KW-1185">Reference proteome</keyword>
<keyword evidence="3 8" id="KW-0285">Flavoprotein</keyword>
<evidence type="ECO:0000313" key="11">
    <source>
        <dbReference type="EMBL" id="MCQ8279685.1"/>
    </source>
</evidence>
<keyword evidence="5 8" id="KW-0521">NADP</keyword>
<keyword evidence="4 8" id="KW-0288">FMN</keyword>
<keyword evidence="7 8" id="KW-0520">NAD</keyword>
<dbReference type="CDD" id="cd02135">
    <property type="entry name" value="YdjA-like"/>
    <property type="match status" value="1"/>
</dbReference>
<protein>
    <recommendedName>
        <fullName evidence="8">Putative NAD(P)H nitroreductase</fullName>
        <ecNumber evidence="8">1.-.-.-</ecNumber>
    </recommendedName>
</protein>
<accession>A0ABT1W9X1</accession>
<organism evidence="11 12">
    <name type="scientific">Endosaccharibacter trunci</name>
    <dbReference type="NCBI Taxonomy" id="2812733"/>
    <lineage>
        <taxon>Bacteria</taxon>
        <taxon>Pseudomonadati</taxon>
        <taxon>Pseudomonadota</taxon>
        <taxon>Alphaproteobacteria</taxon>
        <taxon>Acetobacterales</taxon>
        <taxon>Acetobacteraceae</taxon>
        <taxon>Endosaccharibacter</taxon>
    </lineage>
</organism>
<comment type="similarity">
    <text evidence="2 8">Belongs to the nitroreductase family.</text>
</comment>
<dbReference type="RefSeq" id="WP_422865168.1">
    <property type="nucleotide sequence ID" value="NZ_JAMSKV010000014.1"/>
</dbReference>
<comment type="cofactor">
    <cofactor evidence="1 8">
        <name>FMN</name>
        <dbReference type="ChEBI" id="CHEBI:58210"/>
    </cofactor>
</comment>
<gene>
    <name evidence="11" type="ORF">NFI95_14665</name>
</gene>
<dbReference type="PIRSF" id="PIRSF000232">
    <property type="entry name" value="YdjA"/>
    <property type="match status" value="1"/>
</dbReference>
<comment type="caution">
    <text evidence="11">The sequence shown here is derived from an EMBL/GenBank/DDBJ whole genome shotgun (WGS) entry which is preliminary data.</text>
</comment>
<sequence length="191" mass="20352">MSATDVLLGRSSTGVLDEPAPSGAVLERILECALRAPDHGKLRPWRFILVRGKAIQALADISATAFRRREPEASADAVAKQRGKMLRAPLVIALVARITPEHKIPEDEQLMSAAAASMNILNGAHAEGFAGIWITGANAYDPAMSAALGVQTPERLIGYIFVGTPREGDRNVARPPLSDHVSEWTGVSADP</sequence>
<evidence type="ECO:0000256" key="2">
    <source>
        <dbReference type="ARBA" id="ARBA00007118"/>
    </source>
</evidence>
<dbReference type="InterPro" id="IPR026021">
    <property type="entry name" value="YdjA-like"/>
</dbReference>
<evidence type="ECO:0000256" key="3">
    <source>
        <dbReference type="ARBA" id="ARBA00022630"/>
    </source>
</evidence>
<dbReference type="EMBL" id="JAMSKV010000014">
    <property type="protein sequence ID" value="MCQ8279685.1"/>
    <property type="molecule type" value="Genomic_DNA"/>
</dbReference>
<dbReference type="Pfam" id="PF00881">
    <property type="entry name" value="Nitroreductase"/>
    <property type="match status" value="1"/>
</dbReference>
<evidence type="ECO:0000256" key="7">
    <source>
        <dbReference type="ARBA" id="ARBA00023027"/>
    </source>
</evidence>
<dbReference type="Gene3D" id="3.40.109.10">
    <property type="entry name" value="NADH Oxidase"/>
    <property type="match status" value="1"/>
</dbReference>
<evidence type="ECO:0000259" key="10">
    <source>
        <dbReference type="Pfam" id="PF00881"/>
    </source>
</evidence>
<evidence type="ECO:0000256" key="8">
    <source>
        <dbReference type="PIRNR" id="PIRNR000232"/>
    </source>
</evidence>
<evidence type="ECO:0000256" key="4">
    <source>
        <dbReference type="ARBA" id="ARBA00022643"/>
    </source>
</evidence>
<dbReference type="PANTHER" id="PTHR43821:SF1">
    <property type="entry name" value="NAD(P)H NITROREDUCTASE YDJA-RELATED"/>
    <property type="match status" value="1"/>
</dbReference>
<feature type="region of interest" description="Disordered" evidence="9">
    <location>
        <begin position="170"/>
        <end position="191"/>
    </location>
</feature>
<evidence type="ECO:0000313" key="12">
    <source>
        <dbReference type="Proteomes" id="UP001524587"/>
    </source>
</evidence>
<dbReference type="SUPFAM" id="SSF55469">
    <property type="entry name" value="FMN-dependent nitroreductase-like"/>
    <property type="match status" value="1"/>
</dbReference>
<evidence type="ECO:0000256" key="9">
    <source>
        <dbReference type="SAM" id="MobiDB-lite"/>
    </source>
</evidence>
<dbReference type="InterPro" id="IPR000415">
    <property type="entry name" value="Nitroreductase-like"/>
</dbReference>
<evidence type="ECO:0000256" key="1">
    <source>
        <dbReference type="ARBA" id="ARBA00001917"/>
    </source>
</evidence>
<evidence type="ECO:0000256" key="6">
    <source>
        <dbReference type="ARBA" id="ARBA00023002"/>
    </source>
</evidence>
<reference evidence="11 12" key="1">
    <citation type="submission" date="2022-06" db="EMBL/GenBank/DDBJ databases">
        <title>Endosaccharibacter gen. nov., sp. nov., endophytic bacteria isolated from sugarcane.</title>
        <authorList>
            <person name="Pitiwittayakul N."/>
            <person name="Yukphan P."/>
            <person name="Charoenyingcharoen P."/>
            <person name="Tanasupawat S."/>
        </authorList>
    </citation>
    <scope>NUCLEOTIDE SEQUENCE [LARGE SCALE GENOMIC DNA]</scope>
    <source>
        <strain evidence="11 12">KSS8</strain>
    </source>
</reference>
<proteinExistence type="inferred from homology"/>
<dbReference type="EC" id="1.-.-.-" evidence="8"/>
<keyword evidence="6 8" id="KW-0560">Oxidoreductase</keyword>
<dbReference type="InterPro" id="IPR052530">
    <property type="entry name" value="NAD(P)H_nitroreductase"/>
</dbReference>
<name>A0ABT1W9X1_9PROT</name>
<evidence type="ECO:0000256" key="5">
    <source>
        <dbReference type="ARBA" id="ARBA00022857"/>
    </source>
</evidence>
<dbReference type="InterPro" id="IPR029479">
    <property type="entry name" value="Nitroreductase"/>
</dbReference>